<dbReference type="GO" id="GO:0008270">
    <property type="term" value="F:zinc ion binding"/>
    <property type="evidence" value="ECO:0007669"/>
    <property type="project" value="InterPro"/>
</dbReference>
<reference evidence="1 2" key="1">
    <citation type="journal article" date="2019" name="Sci. Rep.">
        <title>Extended insight into the Mycobacterium chelonae-abscessus complex through whole genome sequencing of Mycobacterium salmoniphilum outbreak and Mycobacterium salmoniphilum-like strains.</title>
        <authorList>
            <person name="Behra P.R.K."/>
            <person name="Das S."/>
            <person name="Pettersson B.M.F."/>
            <person name="Shirreff L."/>
            <person name="DuCote T."/>
            <person name="Jacobsson K.G."/>
            <person name="Ennis D.G."/>
            <person name="Kirsebom L.A."/>
        </authorList>
    </citation>
    <scope>NUCLEOTIDE SEQUENCE [LARGE SCALE GENOMIC DNA]</scope>
    <source>
        <strain evidence="1 2">DSM 45524</strain>
    </source>
</reference>
<dbReference type="InterPro" id="IPR036874">
    <property type="entry name" value="Carbonic_anhydrase_sf"/>
</dbReference>
<dbReference type="GO" id="GO:0004089">
    <property type="term" value="F:carbonate dehydratase activity"/>
    <property type="evidence" value="ECO:0007669"/>
    <property type="project" value="InterPro"/>
</dbReference>
<dbReference type="Proteomes" id="UP000295627">
    <property type="component" value="Unassembled WGS sequence"/>
</dbReference>
<feature type="non-terminal residue" evidence="1">
    <location>
        <position position="51"/>
    </location>
</feature>
<organism evidence="1 2">
    <name type="scientific">Mycobacteroides franklinii</name>
    <dbReference type="NCBI Taxonomy" id="948102"/>
    <lineage>
        <taxon>Bacteria</taxon>
        <taxon>Bacillati</taxon>
        <taxon>Actinomycetota</taxon>
        <taxon>Actinomycetes</taxon>
        <taxon>Mycobacteriales</taxon>
        <taxon>Mycobacteriaceae</taxon>
        <taxon>Mycobacteroides</taxon>
    </lineage>
</organism>
<sequence length="51" mass="5386">MGSDPKSSWAALKEGNQRFVGGFPQHPSQGVARRAELASGQNPNVLLFGCS</sequence>
<name>A0A4R5P4A0_9MYCO</name>
<comment type="caution">
    <text evidence="1">The sequence shown here is derived from an EMBL/GenBank/DDBJ whole genome shotgun (WGS) entry which is preliminary data.</text>
</comment>
<accession>A0A4R5P4A0</accession>
<protein>
    <submittedName>
        <fullName evidence="1">Carbonic anhydrase</fullName>
    </submittedName>
</protein>
<evidence type="ECO:0000313" key="1">
    <source>
        <dbReference type="EMBL" id="TDH17747.1"/>
    </source>
</evidence>
<dbReference type="SUPFAM" id="SSF53056">
    <property type="entry name" value="beta-carbonic anhydrase, cab"/>
    <property type="match status" value="1"/>
</dbReference>
<dbReference type="AlphaFoldDB" id="A0A4R5P4A0"/>
<evidence type="ECO:0000313" key="2">
    <source>
        <dbReference type="Proteomes" id="UP000295627"/>
    </source>
</evidence>
<dbReference type="Gene3D" id="3.40.1050.10">
    <property type="entry name" value="Carbonic anhydrase"/>
    <property type="match status" value="1"/>
</dbReference>
<proteinExistence type="predicted"/>
<gene>
    <name evidence="1" type="ORF">EJ571_25700</name>
</gene>
<dbReference type="EMBL" id="RXLR01000028">
    <property type="protein sequence ID" value="TDH17747.1"/>
    <property type="molecule type" value="Genomic_DNA"/>
</dbReference>